<feature type="transmembrane region" description="Helical" evidence="7">
    <location>
        <begin position="145"/>
        <end position="163"/>
    </location>
</feature>
<keyword evidence="9" id="KW-1185">Reference proteome</keyword>
<evidence type="ECO:0000256" key="5">
    <source>
        <dbReference type="ARBA" id="ARBA00023012"/>
    </source>
</evidence>
<organism evidence="8 9">
    <name type="scientific">Bifidobacterium phasiani</name>
    <dbReference type="NCBI Taxonomy" id="2834431"/>
    <lineage>
        <taxon>Bacteria</taxon>
        <taxon>Bacillati</taxon>
        <taxon>Actinomycetota</taxon>
        <taxon>Actinomycetes</taxon>
        <taxon>Bifidobacteriales</taxon>
        <taxon>Bifidobacteriaceae</taxon>
        <taxon>Bifidobacterium</taxon>
    </lineage>
</organism>
<dbReference type="PANTHER" id="PTHR24421:SF10">
    <property type="entry name" value="NITRATE_NITRITE SENSOR PROTEIN NARQ"/>
    <property type="match status" value="1"/>
</dbReference>
<accession>A0ABS6W868</accession>
<evidence type="ECO:0000256" key="3">
    <source>
        <dbReference type="ARBA" id="ARBA00022679"/>
    </source>
</evidence>
<evidence type="ECO:0000256" key="7">
    <source>
        <dbReference type="SAM" id="Phobius"/>
    </source>
</evidence>
<gene>
    <name evidence="8" type="ORF">KIH73_04710</name>
</gene>
<reference evidence="8 9" key="1">
    <citation type="submission" date="2021-05" db="EMBL/GenBank/DDBJ databases">
        <title>Phylogenetic classification of ten novel species belonging to the genus Bifidobacterium comprising B. colchicus sp. nov., B. abeli sp. nov., B. bicoloris sp. nov., B. guerezis sp. nov., B. rosaliae sp. nov., B. santillanensis sp. nov., B. argentati sp. nov., B. amazzoni sp. nov., B. pluviali sp. nov., and B. pinnaculum sp. nov.</title>
        <authorList>
            <person name="Lugli G.A."/>
            <person name="Ruiz Garcia L."/>
            <person name="Margolles A."/>
            <person name="Ventura M."/>
        </authorList>
    </citation>
    <scope>NUCLEOTIDE SEQUENCE [LARGE SCALE GENOMIC DNA]</scope>
    <source>
        <strain evidence="8 9">6T3</strain>
    </source>
</reference>
<dbReference type="InterPro" id="IPR050482">
    <property type="entry name" value="Sensor_HK_TwoCompSys"/>
</dbReference>
<feature type="transmembrane region" description="Helical" evidence="7">
    <location>
        <begin position="45"/>
        <end position="68"/>
    </location>
</feature>
<dbReference type="EMBL" id="JAHBBD010000008">
    <property type="protein sequence ID" value="MBW3082686.1"/>
    <property type="molecule type" value="Genomic_DNA"/>
</dbReference>
<feature type="transmembrane region" description="Helical" evidence="7">
    <location>
        <begin position="88"/>
        <end position="106"/>
    </location>
</feature>
<comment type="catalytic activity">
    <reaction evidence="1">
        <text>ATP + protein L-histidine = ADP + protein N-phospho-L-histidine.</text>
        <dbReference type="EC" id="2.7.13.3"/>
    </reaction>
</comment>
<evidence type="ECO:0000256" key="6">
    <source>
        <dbReference type="SAM" id="MobiDB-lite"/>
    </source>
</evidence>
<keyword evidence="7" id="KW-1133">Transmembrane helix</keyword>
<evidence type="ECO:0000256" key="1">
    <source>
        <dbReference type="ARBA" id="ARBA00000085"/>
    </source>
</evidence>
<keyword evidence="3" id="KW-0808">Transferase</keyword>
<proteinExistence type="predicted"/>
<comment type="caution">
    <text evidence="8">The sequence shown here is derived from an EMBL/GenBank/DDBJ whole genome shotgun (WGS) entry which is preliminary data.</text>
</comment>
<protein>
    <recommendedName>
        <fullName evidence="2">histidine kinase</fullName>
        <ecNumber evidence="2">2.7.13.3</ecNumber>
    </recommendedName>
</protein>
<evidence type="ECO:0000256" key="2">
    <source>
        <dbReference type="ARBA" id="ARBA00012438"/>
    </source>
</evidence>
<feature type="transmembrane region" description="Helical" evidence="7">
    <location>
        <begin position="113"/>
        <end position="139"/>
    </location>
</feature>
<dbReference type="PANTHER" id="PTHR24421">
    <property type="entry name" value="NITRATE/NITRITE SENSOR PROTEIN NARX-RELATED"/>
    <property type="match status" value="1"/>
</dbReference>
<keyword evidence="4" id="KW-0418">Kinase</keyword>
<evidence type="ECO:0000313" key="8">
    <source>
        <dbReference type="EMBL" id="MBW3082686.1"/>
    </source>
</evidence>
<feature type="region of interest" description="Disordered" evidence="6">
    <location>
        <begin position="236"/>
        <end position="258"/>
    </location>
</feature>
<keyword evidence="7" id="KW-0472">Membrane</keyword>
<evidence type="ECO:0000313" key="9">
    <source>
        <dbReference type="Proteomes" id="UP000812844"/>
    </source>
</evidence>
<dbReference type="EC" id="2.7.13.3" evidence="2"/>
<feature type="transmembrane region" description="Helical" evidence="7">
    <location>
        <begin position="12"/>
        <end position="33"/>
    </location>
</feature>
<dbReference type="Proteomes" id="UP000812844">
    <property type="component" value="Unassembled WGS sequence"/>
</dbReference>
<keyword evidence="7" id="KW-0812">Transmembrane</keyword>
<sequence>MRGIVGLLPAARWFGCAAVVVGLLGLAQVMTIATGSVAVETLPTATSVAFCLIVMAMSFSSTVAPWGVVLLWSLADIATVVHSGVVQWVPSTCMTAVALAAGRLAYRRAWCGALAACVPTVSATLLTAGQGASLIWTVSTLLQNAAWYGAAAGVGMLLARYRALLRAERRRKTQAMREEIMIRLHDSVANDLSYAAALLQRAQTSDGEVNDAMTDAGSAVHHALERTRDAIEWLQTAEDGRSDDGDDGTATRGVSGRRDGAGSIRTVMAVGDERLSGLGFIGQSVLLCDDGDCPDDRDAAFLVPFLRELYGNIAGHADPKGGYAVSLACGPALYRVCVSDEAARRDGAGEGRRGDGKPHRHGFGLERYRRRIESVGGTFRVDRSDGVWTMLAVIPRASAGAPRGCAGRR</sequence>
<name>A0ABS6W868_9BIFI</name>
<keyword evidence="5" id="KW-0902">Two-component regulatory system</keyword>
<evidence type="ECO:0000256" key="4">
    <source>
        <dbReference type="ARBA" id="ARBA00022777"/>
    </source>
</evidence>
<dbReference type="RefSeq" id="WP_219081096.1">
    <property type="nucleotide sequence ID" value="NZ_JAHBBD010000008.1"/>
</dbReference>